<protein>
    <recommendedName>
        <fullName evidence="3">Lipocalin-like domain-containing protein</fullName>
    </recommendedName>
</protein>
<dbReference type="EMBL" id="JAAAWN010000001">
    <property type="protein sequence ID" value="NDV89697.1"/>
    <property type="molecule type" value="Genomic_DNA"/>
</dbReference>
<comment type="caution">
    <text evidence="1">The sequence shown here is derived from an EMBL/GenBank/DDBJ whole genome shotgun (WGS) entry which is preliminary data.</text>
</comment>
<sequence>MLRKLFITFSLVMLITGCQPSVQEQLLGEWESSMFVNAQKFAELSDDPIPPGMQLELTYSGNFVFHHGYKYTEAGELVMRIYNNGEEVALRFAVRDAGTWEVHDAVLVQTTTDSKITALDDISRNMLAQSPELADAFTPVKGESYSSDIQRIDDDFVDLKMKEAPYLEVTLRRKK</sequence>
<proteinExistence type="predicted"/>
<dbReference type="AlphaFoldDB" id="A0A7X5LHZ2"/>
<evidence type="ECO:0000313" key="2">
    <source>
        <dbReference type="Proteomes" id="UP000470213"/>
    </source>
</evidence>
<evidence type="ECO:0008006" key="3">
    <source>
        <dbReference type="Google" id="ProtNLM"/>
    </source>
</evidence>
<name>A0A7X5LHZ2_9ALTE</name>
<dbReference type="Proteomes" id="UP000470213">
    <property type="component" value="Unassembled WGS sequence"/>
</dbReference>
<keyword evidence="2" id="KW-1185">Reference proteome</keyword>
<accession>A0A7X5LHZ2</accession>
<reference evidence="1 2" key="1">
    <citation type="submission" date="2020-01" db="EMBL/GenBank/DDBJ databases">
        <authorList>
            <person name="Chen J."/>
            <person name="Zhu S."/>
            <person name="Yang J."/>
        </authorList>
    </citation>
    <scope>NUCLEOTIDE SEQUENCE [LARGE SCALE GENOMIC DNA]</scope>
    <source>
        <strain evidence="1 2">345S023</strain>
    </source>
</reference>
<dbReference type="RefSeq" id="WP_163083294.1">
    <property type="nucleotide sequence ID" value="NZ_JAAAWN010000001.1"/>
</dbReference>
<organism evidence="1 2">
    <name type="scientific">Alteromonas profundi</name>
    <dbReference type="NCBI Taxonomy" id="2696062"/>
    <lineage>
        <taxon>Bacteria</taxon>
        <taxon>Pseudomonadati</taxon>
        <taxon>Pseudomonadota</taxon>
        <taxon>Gammaproteobacteria</taxon>
        <taxon>Alteromonadales</taxon>
        <taxon>Alteromonadaceae</taxon>
        <taxon>Alteromonas/Salinimonas group</taxon>
        <taxon>Alteromonas</taxon>
    </lineage>
</organism>
<evidence type="ECO:0000313" key="1">
    <source>
        <dbReference type="EMBL" id="NDV89697.1"/>
    </source>
</evidence>
<gene>
    <name evidence="1" type="ORF">GTH32_00605</name>
</gene>
<dbReference type="PROSITE" id="PS51257">
    <property type="entry name" value="PROKAR_LIPOPROTEIN"/>
    <property type="match status" value="1"/>
</dbReference>